<evidence type="ECO:0000256" key="3">
    <source>
        <dbReference type="ARBA" id="ARBA00023163"/>
    </source>
</evidence>
<protein>
    <submittedName>
        <fullName evidence="5">Helix-turn-helix domain-containing protein</fullName>
    </submittedName>
</protein>
<evidence type="ECO:0000313" key="6">
    <source>
        <dbReference type="Proteomes" id="UP000315540"/>
    </source>
</evidence>
<dbReference type="PANTHER" id="PTHR43280">
    <property type="entry name" value="ARAC-FAMILY TRANSCRIPTIONAL REGULATOR"/>
    <property type="match status" value="1"/>
</dbReference>
<evidence type="ECO:0000259" key="4">
    <source>
        <dbReference type="PROSITE" id="PS01124"/>
    </source>
</evidence>
<sequence>MKSIYKDKYYNHFSKKEDKEVPFLFKDQNFMMRFVTTLPGYIFDENSLTIIYFKKGSGQLCWRDKNAKIDDDKFIIANPSSGWEYINNEEKYIDVLSFAISDHFRKQFNFYVNSPQIQLLDTPFDTLKEEYFFIESPLSTQYYSSGKLLDQIHTISSQAEYEFLSPEELTIEVLQSLYKEQTNGYKIANKIKAKKNSTKLETLKRLLIVRDFIHDNIGDKLSLDLLSNISSLSKFHLYSSFKTVFGKTPHQYINWLRLSKAKHYILKGDFTASEIALILGFSDLPSFSKLFKKAYGVSPSNFNINE</sequence>
<dbReference type="PANTHER" id="PTHR43280:SF28">
    <property type="entry name" value="HTH-TYPE TRANSCRIPTIONAL ACTIVATOR RHAS"/>
    <property type="match status" value="1"/>
</dbReference>
<dbReference type="SUPFAM" id="SSF46689">
    <property type="entry name" value="Homeodomain-like"/>
    <property type="match status" value="2"/>
</dbReference>
<dbReference type="Gene3D" id="1.10.10.60">
    <property type="entry name" value="Homeodomain-like"/>
    <property type="match status" value="2"/>
</dbReference>
<keyword evidence="6" id="KW-1185">Reference proteome</keyword>
<proteinExistence type="predicted"/>
<dbReference type="InterPro" id="IPR020449">
    <property type="entry name" value="Tscrpt_reg_AraC-type_HTH"/>
</dbReference>
<evidence type="ECO:0000313" key="5">
    <source>
        <dbReference type="EMBL" id="TPN81247.1"/>
    </source>
</evidence>
<name>A0A504IRZ9_9FLAO</name>
<reference evidence="5 6" key="1">
    <citation type="submission" date="2019-06" db="EMBL/GenBank/DDBJ databases">
        <authorList>
            <person name="Meng X."/>
        </authorList>
    </citation>
    <scope>NUCLEOTIDE SEQUENCE [LARGE SCALE GENOMIC DNA]</scope>
    <source>
        <strain evidence="5 6">M625</strain>
    </source>
</reference>
<dbReference type="GO" id="GO:0003700">
    <property type="term" value="F:DNA-binding transcription factor activity"/>
    <property type="evidence" value="ECO:0007669"/>
    <property type="project" value="InterPro"/>
</dbReference>
<dbReference type="RefSeq" id="WP_140597621.1">
    <property type="nucleotide sequence ID" value="NZ_VFWZ01000011.1"/>
</dbReference>
<evidence type="ECO:0000256" key="2">
    <source>
        <dbReference type="ARBA" id="ARBA00023125"/>
    </source>
</evidence>
<accession>A0A504IRZ9</accession>
<evidence type="ECO:0000256" key="1">
    <source>
        <dbReference type="ARBA" id="ARBA00023015"/>
    </source>
</evidence>
<keyword evidence="3" id="KW-0804">Transcription</keyword>
<dbReference type="PROSITE" id="PS01124">
    <property type="entry name" value="HTH_ARAC_FAMILY_2"/>
    <property type="match status" value="1"/>
</dbReference>
<dbReference type="Proteomes" id="UP000315540">
    <property type="component" value="Unassembled WGS sequence"/>
</dbReference>
<dbReference type="EMBL" id="VFWZ01000011">
    <property type="protein sequence ID" value="TPN81247.1"/>
    <property type="molecule type" value="Genomic_DNA"/>
</dbReference>
<dbReference type="OrthoDB" id="4480133at2"/>
<dbReference type="Pfam" id="PF12833">
    <property type="entry name" value="HTH_18"/>
    <property type="match status" value="1"/>
</dbReference>
<dbReference type="InterPro" id="IPR018060">
    <property type="entry name" value="HTH_AraC"/>
</dbReference>
<dbReference type="SMART" id="SM00342">
    <property type="entry name" value="HTH_ARAC"/>
    <property type="match status" value="1"/>
</dbReference>
<gene>
    <name evidence="5" type="ORF">FHK87_25010</name>
</gene>
<dbReference type="GO" id="GO:0043565">
    <property type="term" value="F:sequence-specific DNA binding"/>
    <property type="evidence" value="ECO:0007669"/>
    <property type="project" value="InterPro"/>
</dbReference>
<keyword evidence="2" id="KW-0238">DNA-binding</keyword>
<comment type="caution">
    <text evidence="5">The sequence shown here is derived from an EMBL/GenBank/DDBJ whole genome shotgun (WGS) entry which is preliminary data.</text>
</comment>
<organism evidence="5 6">
    <name type="scientific">Aquimarina algicola</name>
    <dbReference type="NCBI Taxonomy" id="2589995"/>
    <lineage>
        <taxon>Bacteria</taxon>
        <taxon>Pseudomonadati</taxon>
        <taxon>Bacteroidota</taxon>
        <taxon>Flavobacteriia</taxon>
        <taxon>Flavobacteriales</taxon>
        <taxon>Flavobacteriaceae</taxon>
        <taxon>Aquimarina</taxon>
    </lineage>
</organism>
<keyword evidence="1" id="KW-0805">Transcription regulation</keyword>
<dbReference type="InterPro" id="IPR009057">
    <property type="entry name" value="Homeodomain-like_sf"/>
</dbReference>
<feature type="domain" description="HTH araC/xylS-type" evidence="4">
    <location>
        <begin position="207"/>
        <end position="305"/>
    </location>
</feature>
<dbReference type="AlphaFoldDB" id="A0A504IRZ9"/>
<dbReference type="PRINTS" id="PR00032">
    <property type="entry name" value="HTHARAC"/>
</dbReference>